<reference evidence="1" key="1">
    <citation type="submission" date="2021-02" db="EMBL/GenBank/DDBJ databases">
        <authorList>
            <consortium name="DOE Joint Genome Institute"/>
            <person name="Ahrendt S."/>
            <person name="Looney B.P."/>
            <person name="Miyauchi S."/>
            <person name="Morin E."/>
            <person name="Drula E."/>
            <person name="Courty P.E."/>
            <person name="Chicoki N."/>
            <person name="Fauchery L."/>
            <person name="Kohler A."/>
            <person name="Kuo A."/>
            <person name="Labutti K."/>
            <person name="Pangilinan J."/>
            <person name="Lipzen A."/>
            <person name="Riley R."/>
            <person name="Andreopoulos W."/>
            <person name="He G."/>
            <person name="Johnson J."/>
            <person name="Barry K.W."/>
            <person name="Grigoriev I.V."/>
            <person name="Nagy L."/>
            <person name="Hibbett D."/>
            <person name="Henrissat B."/>
            <person name="Matheny P.B."/>
            <person name="Labbe J."/>
            <person name="Martin F."/>
        </authorList>
    </citation>
    <scope>NUCLEOTIDE SEQUENCE</scope>
    <source>
        <strain evidence="1">EC-137</strain>
    </source>
</reference>
<accession>A0ACB8Q7S5</accession>
<reference evidence="1" key="2">
    <citation type="journal article" date="2022" name="New Phytol.">
        <title>Evolutionary transition to the ectomycorrhizal habit in the genomes of a hyperdiverse lineage of mushroom-forming fungi.</title>
        <authorList>
            <person name="Looney B."/>
            <person name="Miyauchi S."/>
            <person name="Morin E."/>
            <person name="Drula E."/>
            <person name="Courty P.E."/>
            <person name="Kohler A."/>
            <person name="Kuo A."/>
            <person name="LaButti K."/>
            <person name="Pangilinan J."/>
            <person name="Lipzen A."/>
            <person name="Riley R."/>
            <person name="Andreopoulos W."/>
            <person name="He G."/>
            <person name="Johnson J."/>
            <person name="Nolan M."/>
            <person name="Tritt A."/>
            <person name="Barry K.W."/>
            <person name="Grigoriev I.V."/>
            <person name="Nagy L.G."/>
            <person name="Hibbett D."/>
            <person name="Henrissat B."/>
            <person name="Matheny P.B."/>
            <person name="Labbe J."/>
            <person name="Martin F.M."/>
        </authorList>
    </citation>
    <scope>NUCLEOTIDE SEQUENCE</scope>
    <source>
        <strain evidence="1">EC-137</strain>
    </source>
</reference>
<dbReference type="Proteomes" id="UP000814128">
    <property type="component" value="Unassembled WGS sequence"/>
</dbReference>
<sequence length="506" mass="56194">MNSAVDVIISLLHASAALFITGLLDLLFSINTTVAYTLMAMLLTAALIYTVLSVIPVFFLECPFRTPLTPGVHRGCNLILWAATKLMAFLRSRQQRDSAAWRLLDDWRYSLAGRQLKGRTRLMDSYQRLAKRHAEYVFKQLCTNLDENDELFELVTSSTSFLSSVTDRGRASSHLTSARFFEDVGFAISQSRLLATFNSQDNYGLITKRQINQLARLALASNRPAALLDPSHRPDIHENRHFTPIILRGSPYPYDAVSAWLDLVKEFIPAVSLLSMCFLTSLRTTYAPSVAISNKDLARPGMYGWLSGEDIDWYKNTASVLDPLLPYESSRSPVKDYVYRLLILVRTILEHATLPDSPVPVHMDLRLPILQGLLECAIDADPRTIQPPTAVASVYKTISVIGRDDLLPIGVERLPPDGPRLDYTTVFDEYPILGAVLRSLITAMQPPKVLESQEQGDGQQEQGQDRPVAGAQNTCPDSLAAPALPGYCTVEMGVGAVPETELERVK</sequence>
<keyword evidence="2" id="KW-1185">Reference proteome</keyword>
<name>A0ACB8Q7S5_9AGAM</name>
<evidence type="ECO:0000313" key="2">
    <source>
        <dbReference type="Proteomes" id="UP000814128"/>
    </source>
</evidence>
<gene>
    <name evidence="1" type="ORF">K488DRAFT_90408</name>
</gene>
<comment type="caution">
    <text evidence="1">The sequence shown here is derived from an EMBL/GenBank/DDBJ whole genome shotgun (WGS) entry which is preliminary data.</text>
</comment>
<proteinExistence type="predicted"/>
<evidence type="ECO:0000313" key="1">
    <source>
        <dbReference type="EMBL" id="KAI0027836.1"/>
    </source>
</evidence>
<dbReference type="EMBL" id="MU273832">
    <property type="protein sequence ID" value="KAI0027836.1"/>
    <property type="molecule type" value="Genomic_DNA"/>
</dbReference>
<organism evidence="1 2">
    <name type="scientific">Vararia minispora EC-137</name>
    <dbReference type="NCBI Taxonomy" id="1314806"/>
    <lineage>
        <taxon>Eukaryota</taxon>
        <taxon>Fungi</taxon>
        <taxon>Dikarya</taxon>
        <taxon>Basidiomycota</taxon>
        <taxon>Agaricomycotina</taxon>
        <taxon>Agaricomycetes</taxon>
        <taxon>Russulales</taxon>
        <taxon>Lachnocladiaceae</taxon>
        <taxon>Vararia</taxon>
    </lineage>
</organism>
<protein>
    <submittedName>
        <fullName evidence="1">Uncharacterized protein</fullName>
    </submittedName>
</protein>